<organism evidence="1 2">
    <name type="scientific">Ilyodon furcidens</name>
    <name type="common">goldbreast splitfin</name>
    <dbReference type="NCBI Taxonomy" id="33524"/>
    <lineage>
        <taxon>Eukaryota</taxon>
        <taxon>Metazoa</taxon>
        <taxon>Chordata</taxon>
        <taxon>Craniata</taxon>
        <taxon>Vertebrata</taxon>
        <taxon>Euteleostomi</taxon>
        <taxon>Actinopterygii</taxon>
        <taxon>Neopterygii</taxon>
        <taxon>Teleostei</taxon>
        <taxon>Neoteleostei</taxon>
        <taxon>Acanthomorphata</taxon>
        <taxon>Ovalentaria</taxon>
        <taxon>Atherinomorphae</taxon>
        <taxon>Cyprinodontiformes</taxon>
        <taxon>Goodeidae</taxon>
        <taxon>Ilyodon</taxon>
    </lineage>
</organism>
<keyword evidence="2" id="KW-1185">Reference proteome</keyword>
<protein>
    <recommendedName>
        <fullName evidence="3">Transmembrane protein</fullName>
    </recommendedName>
</protein>
<comment type="caution">
    <text evidence="1">The sequence shown here is derived from an EMBL/GenBank/DDBJ whole genome shotgun (WGS) entry which is preliminary data.</text>
</comment>
<evidence type="ECO:0000313" key="1">
    <source>
        <dbReference type="EMBL" id="MEQ2238265.1"/>
    </source>
</evidence>
<evidence type="ECO:0008006" key="3">
    <source>
        <dbReference type="Google" id="ProtNLM"/>
    </source>
</evidence>
<gene>
    <name evidence="1" type="ORF">ILYODFUR_031419</name>
</gene>
<dbReference type="Proteomes" id="UP001482620">
    <property type="component" value="Unassembled WGS sequence"/>
</dbReference>
<dbReference type="EMBL" id="JAHRIQ010051212">
    <property type="protein sequence ID" value="MEQ2238265.1"/>
    <property type="molecule type" value="Genomic_DNA"/>
</dbReference>
<reference evidence="1 2" key="1">
    <citation type="submission" date="2021-06" db="EMBL/GenBank/DDBJ databases">
        <authorList>
            <person name="Palmer J.M."/>
        </authorList>
    </citation>
    <scope>NUCLEOTIDE SEQUENCE [LARGE SCALE GENOMIC DNA]</scope>
    <source>
        <strain evidence="2">if_2019</strain>
        <tissue evidence="1">Muscle</tissue>
    </source>
</reference>
<proteinExistence type="predicted"/>
<evidence type="ECO:0000313" key="2">
    <source>
        <dbReference type="Proteomes" id="UP001482620"/>
    </source>
</evidence>
<accession>A0ABV0U136</accession>
<name>A0ABV0U136_9TELE</name>
<sequence length="107" mass="12102">MNREINEAVFLFNTKMFGKEGNVTPTLHPKKKNKKNNLVWWAGMLKNIMFLLMWLNTKKESNEGEKNQQSGIDVVTCASKNKVLSCFSVYLNVLAGLAGFGLPPHQM</sequence>